<accession>A0AAW0FCQ5</accession>
<dbReference type="AlphaFoldDB" id="A0AAW0FCQ5"/>
<gene>
    <name evidence="2" type="ORF">QCA50_017645</name>
</gene>
<dbReference type="PANTHER" id="PTHR28054">
    <property type="entry name" value="RNA POLYMERASE I-SPECIFIC TRANSCRIPTION INITIATION FACTOR RRN10"/>
    <property type="match status" value="1"/>
</dbReference>
<dbReference type="PANTHER" id="PTHR28054:SF1">
    <property type="entry name" value="RNA POLYMERASE I-SPECIFIC TRANSCRIPTION INITIATION FACTOR RRN10"/>
    <property type="match status" value="1"/>
</dbReference>
<keyword evidence="3" id="KW-1185">Reference proteome</keyword>
<comment type="caution">
    <text evidence="2">The sequence shown here is derived from an EMBL/GenBank/DDBJ whole genome shotgun (WGS) entry which is preliminary data.</text>
</comment>
<dbReference type="EMBL" id="JASBNA010000061">
    <property type="protein sequence ID" value="KAK7679260.1"/>
    <property type="molecule type" value="Genomic_DNA"/>
</dbReference>
<evidence type="ECO:0000313" key="3">
    <source>
        <dbReference type="Proteomes" id="UP001385951"/>
    </source>
</evidence>
<dbReference type="Proteomes" id="UP001385951">
    <property type="component" value="Unassembled WGS sequence"/>
</dbReference>
<evidence type="ECO:0000313" key="2">
    <source>
        <dbReference type="EMBL" id="KAK7679260.1"/>
    </source>
</evidence>
<protein>
    <submittedName>
        <fullName evidence="2">Uncharacterized protein</fullName>
    </submittedName>
</protein>
<feature type="compositionally biased region" description="Acidic residues" evidence="1">
    <location>
        <begin position="113"/>
        <end position="123"/>
    </location>
</feature>
<dbReference type="InterPro" id="IPR022793">
    <property type="entry name" value="Rrn10"/>
</dbReference>
<organism evidence="2 3">
    <name type="scientific">Cerrena zonata</name>
    <dbReference type="NCBI Taxonomy" id="2478898"/>
    <lineage>
        <taxon>Eukaryota</taxon>
        <taxon>Fungi</taxon>
        <taxon>Dikarya</taxon>
        <taxon>Basidiomycota</taxon>
        <taxon>Agaricomycotina</taxon>
        <taxon>Agaricomycetes</taxon>
        <taxon>Polyporales</taxon>
        <taxon>Cerrenaceae</taxon>
        <taxon>Cerrena</taxon>
    </lineage>
</organism>
<name>A0AAW0FCQ5_9APHY</name>
<feature type="compositionally biased region" description="Acidic residues" evidence="1">
    <location>
        <begin position="130"/>
        <end position="156"/>
    </location>
</feature>
<feature type="region of interest" description="Disordered" evidence="1">
    <location>
        <begin position="113"/>
        <end position="178"/>
    </location>
</feature>
<feature type="compositionally biased region" description="Basic and acidic residues" evidence="1">
    <location>
        <begin position="157"/>
        <end position="178"/>
    </location>
</feature>
<dbReference type="GO" id="GO:0006360">
    <property type="term" value="P:transcription by RNA polymerase I"/>
    <property type="evidence" value="ECO:0007669"/>
    <property type="project" value="InterPro"/>
</dbReference>
<reference evidence="2 3" key="1">
    <citation type="submission" date="2022-09" db="EMBL/GenBank/DDBJ databases">
        <authorList>
            <person name="Palmer J.M."/>
        </authorList>
    </citation>
    <scope>NUCLEOTIDE SEQUENCE [LARGE SCALE GENOMIC DNA]</scope>
    <source>
        <strain evidence="2 3">DSM 7382</strain>
    </source>
</reference>
<dbReference type="Pfam" id="PF05234">
    <property type="entry name" value="UAF_Rrn10"/>
    <property type="match status" value="1"/>
</dbReference>
<evidence type="ECO:0000256" key="1">
    <source>
        <dbReference type="SAM" id="MobiDB-lite"/>
    </source>
</evidence>
<sequence length="204" mass="23298">MFLYRSIPVAPDDVLGHMAASNLKIPIKAREEFPKENQLPSSELLKVLHYYFSEKVGVERANHLMHKSFDETALLSLGMLVEQWVDDLIDDDVMKLFLEKDNTEPNFVADLFDESSESEEESDTPQVGEDVSDDDESETDPMQQYDDDEFVEDLDSYSDRLDANLSDEMHSDDSISDETLRDANPYIIIYANSSLLQSSSIIRE</sequence>
<proteinExistence type="predicted"/>